<dbReference type="HAMAP" id="MF_00636">
    <property type="entry name" value="RapZ_like"/>
    <property type="match status" value="1"/>
</dbReference>
<dbReference type="PANTHER" id="PTHR30448:SF0">
    <property type="entry name" value="RNASE ADAPTER PROTEIN RAPZ"/>
    <property type="match status" value="1"/>
</dbReference>
<dbReference type="InterPro" id="IPR053931">
    <property type="entry name" value="RapZ_C"/>
</dbReference>
<dbReference type="NCBIfam" id="NF003828">
    <property type="entry name" value="PRK05416.1"/>
    <property type="match status" value="1"/>
</dbReference>
<dbReference type="InterPro" id="IPR053930">
    <property type="entry name" value="RapZ-like_N"/>
</dbReference>
<evidence type="ECO:0000259" key="7">
    <source>
        <dbReference type="Pfam" id="PF22740"/>
    </source>
</evidence>
<dbReference type="Pfam" id="PF03668">
    <property type="entry name" value="RapZ-like_N"/>
    <property type="match status" value="1"/>
</dbReference>
<dbReference type="InterPro" id="IPR005337">
    <property type="entry name" value="RapZ-like"/>
</dbReference>
<keyword evidence="3 4" id="KW-0342">GTP-binding</keyword>
<dbReference type="PIRSF" id="PIRSF005052">
    <property type="entry name" value="P-loopkin"/>
    <property type="match status" value="1"/>
</dbReference>
<dbReference type="Gene3D" id="3.40.50.300">
    <property type="entry name" value="P-loop containing nucleotide triphosphate hydrolases"/>
    <property type="match status" value="1"/>
</dbReference>
<proteinExistence type="inferred from homology"/>
<dbReference type="Proteomes" id="UP000595197">
    <property type="component" value="Chromosome"/>
</dbReference>
<feature type="domain" description="RapZ-like N-terminal" evidence="6">
    <location>
        <begin position="32"/>
        <end position="183"/>
    </location>
</feature>
<keyword evidence="2 4" id="KW-0067">ATP-binding</keyword>
<gene>
    <name evidence="8" type="primary">rapZ</name>
    <name evidence="8" type="ORF">IGS68_14800</name>
</gene>
<dbReference type="PANTHER" id="PTHR30448">
    <property type="entry name" value="RNASE ADAPTER PROTEIN RAPZ"/>
    <property type="match status" value="1"/>
</dbReference>
<feature type="region of interest" description="Disordered" evidence="5">
    <location>
        <begin position="1"/>
        <end position="28"/>
    </location>
</feature>
<evidence type="ECO:0000313" key="9">
    <source>
        <dbReference type="Proteomes" id="UP000595197"/>
    </source>
</evidence>
<name>A0ABX7B144_9PROT</name>
<evidence type="ECO:0000256" key="1">
    <source>
        <dbReference type="ARBA" id="ARBA00022741"/>
    </source>
</evidence>
<evidence type="ECO:0000256" key="5">
    <source>
        <dbReference type="SAM" id="MobiDB-lite"/>
    </source>
</evidence>
<dbReference type="InterPro" id="IPR027417">
    <property type="entry name" value="P-loop_NTPase"/>
</dbReference>
<dbReference type="EMBL" id="CP067420">
    <property type="protein sequence ID" value="QQP87389.1"/>
    <property type="molecule type" value="Genomic_DNA"/>
</dbReference>
<feature type="domain" description="RapZ C-terminal" evidence="7">
    <location>
        <begin position="191"/>
        <end position="310"/>
    </location>
</feature>
<evidence type="ECO:0000259" key="6">
    <source>
        <dbReference type="Pfam" id="PF03668"/>
    </source>
</evidence>
<evidence type="ECO:0000313" key="8">
    <source>
        <dbReference type="EMBL" id="QQP87389.1"/>
    </source>
</evidence>
<dbReference type="RefSeq" id="WP_201070284.1">
    <property type="nucleotide sequence ID" value="NZ_CP067420.1"/>
</dbReference>
<dbReference type="Pfam" id="PF22740">
    <property type="entry name" value="PapZ_C"/>
    <property type="match status" value="1"/>
</dbReference>
<reference evidence="8" key="1">
    <citation type="submission" date="2021-02" db="EMBL/GenBank/DDBJ databases">
        <title>Skermanella TT6 skin isolate.</title>
        <authorList>
            <person name="Lee K."/>
            <person name="Ganzorig M."/>
        </authorList>
    </citation>
    <scope>NUCLEOTIDE SEQUENCE</scope>
    <source>
        <strain evidence="8">TT6</strain>
    </source>
</reference>
<accession>A0ABX7B144</accession>
<comment type="caution">
    <text evidence="4">Lacks conserved residue(s) required for the propagation of feature annotation.</text>
</comment>
<organism evidence="8 9">
    <name type="scientific">Skermanella cutis</name>
    <dbReference type="NCBI Taxonomy" id="2775420"/>
    <lineage>
        <taxon>Bacteria</taxon>
        <taxon>Pseudomonadati</taxon>
        <taxon>Pseudomonadota</taxon>
        <taxon>Alphaproteobacteria</taxon>
        <taxon>Rhodospirillales</taxon>
        <taxon>Azospirillaceae</taxon>
        <taxon>Skermanella</taxon>
    </lineage>
</organism>
<evidence type="ECO:0000256" key="4">
    <source>
        <dbReference type="HAMAP-Rule" id="MF_00636"/>
    </source>
</evidence>
<dbReference type="SUPFAM" id="SSF52540">
    <property type="entry name" value="P-loop containing nucleoside triphosphate hydrolases"/>
    <property type="match status" value="1"/>
</dbReference>
<sequence length="317" mass="34947">MTTPVPEGGIAGDLSQDPARAPSPDATRPRTVAIVTGMSGAGLSTALKCLEDLGYEAVDNLPMNMVDALVEQGDLLSRPVAITVDARTRHFSSDALMARIEALAARPDLAVRLIFLECADEILQRRYTETRRRHPLAVDRPVADGILRERTLLAPLKERADVTIDTSLLSIHDLRRILAGHFKLSAEPTLHVFVTSFSFRQGVPREADLVFDVRFLTNPHYDPRLRPLTGLDAPVAARVAEDPDFEAFFRHLTDLLQPLLPRYNQEGKSYLTIAIGCTGGRHRSVFVAKSLAEWLGGQGYKVGLTHRDLERSGTRQG</sequence>
<feature type="binding site" evidence="4">
    <location>
        <begin position="85"/>
        <end position="88"/>
    </location>
    <ligand>
        <name>GTP</name>
        <dbReference type="ChEBI" id="CHEBI:37565"/>
    </ligand>
</feature>
<keyword evidence="1 4" id="KW-0547">Nucleotide-binding</keyword>
<evidence type="ECO:0000256" key="2">
    <source>
        <dbReference type="ARBA" id="ARBA00022840"/>
    </source>
</evidence>
<keyword evidence="9" id="KW-1185">Reference proteome</keyword>
<evidence type="ECO:0000256" key="3">
    <source>
        <dbReference type="ARBA" id="ARBA00023134"/>
    </source>
</evidence>
<protein>
    <submittedName>
        <fullName evidence="8">RNase adapter RapZ</fullName>
    </submittedName>
</protein>